<comment type="caution">
    <text evidence="9">The sequence shown here is derived from an EMBL/GenBank/DDBJ whole genome shotgun (WGS) entry which is preliminary data.</text>
</comment>
<accession>A0A2P7Z0L1</accession>
<evidence type="ECO:0008006" key="11">
    <source>
        <dbReference type="Google" id="ProtNLM"/>
    </source>
</evidence>
<feature type="transmembrane region" description="Helical" evidence="8">
    <location>
        <begin position="215"/>
        <end position="233"/>
    </location>
</feature>
<dbReference type="Proteomes" id="UP000243723">
    <property type="component" value="Unassembled WGS sequence"/>
</dbReference>
<keyword evidence="10" id="KW-1185">Reference proteome</keyword>
<keyword evidence="3" id="KW-0813">Transport</keyword>
<evidence type="ECO:0000256" key="3">
    <source>
        <dbReference type="ARBA" id="ARBA00022448"/>
    </source>
</evidence>
<feature type="transmembrane region" description="Helical" evidence="8">
    <location>
        <begin position="72"/>
        <end position="91"/>
    </location>
</feature>
<evidence type="ECO:0000313" key="9">
    <source>
        <dbReference type="EMBL" id="PSK41767.1"/>
    </source>
</evidence>
<feature type="transmembrane region" description="Helical" evidence="8">
    <location>
        <begin position="426"/>
        <end position="448"/>
    </location>
</feature>
<evidence type="ECO:0000256" key="5">
    <source>
        <dbReference type="ARBA" id="ARBA00022989"/>
    </source>
</evidence>
<dbReference type="PANTHER" id="PTHR42810">
    <property type="entry name" value="PURINE PERMEASE C1399.01C-RELATED"/>
    <property type="match status" value="1"/>
</dbReference>
<feature type="transmembrane region" description="Helical" evidence="8">
    <location>
        <begin position="269"/>
        <end position="287"/>
    </location>
</feature>
<evidence type="ECO:0000256" key="4">
    <source>
        <dbReference type="ARBA" id="ARBA00022692"/>
    </source>
</evidence>
<dbReference type="Pfam" id="PF00860">
    <property type="entry name" value="Xan_ur_permease"/>
    <property type="match status" value="1"/>
</dbReference>
<sequence length="581" mass="61463">MDEDQGPSQIASTKPSRQGFGDRLRRAKHGLLTREGLAGDYDYAFLFRPSIPFMKKNRRGTPFFGLNSKMPLLLALLLGLQHALAMISGIITPPILLGGASGANLAVHEQQYLVSTALIISGFLSMIQITRFRIYKTQYYIGTGLLSVAGVSFSTIPVAQGALTQMYANGFCPTDAQGNKLPCPDGYGAIVGSSALCALVVVAIAFLPPKVMLRVFPPIVTGPTVMLIGIHLVETGFQGWMGGSGPCASPTTDLFARCPNINAPHALPWGSAEYLGLGFSVFIVIIITERWGAPIMKSCAVIIGLLVGCIIAAATGYFDKSTIDTAPVASFVWVHTFKLTLYGPLILPLLAVYVICATETIGDITATCDVSRLEVEGKNFESRIQGGVLADGINGILSALGTLTPMTTFAQNNGVIALTKCANRKAGYCCCMFLIIAGIFAKFAAAIVAIPAPVLGGMTTFLFTSVAVSGLAIIAKGVPLNRRNRFILTAGLVFGYGASLVPTYFDNVFTYSGDNGGLRAFLDAISLIMSTGYAITAVICMGLNFLLPEEVEDVEGELVHSAADHDSENGKGARHGSLMEV</sequence>
<feature type="compositionally biased region" description="Polar residues" evidence="7">
    <location>
        <begin position="1"/>
        <end position="16"/>
    </location>
</feature>
<feature type="region of interest" description="Disordered" evidence="7">
    <location>
        <begin position="1"/>
        <end position="21"/>
    </location>
</feature>
<dbReference type="STRING" id="40998.A0A2P7Z0L1"/>
<evidence type="ECO:0000256" key="6">
    <source>
        <dbReference type="ARBA" id="ARBA00023136"/>
    </source>
</evidence>
<evidence type="ECO:0000256" key="7">
    <source>
        <dbReference type="SAM" id="MobiDB-lite"/>
    </source>
</evidence>
<feature type="transmembrane region" description="Helical" evidence="8">
    <location>
        <begin position="111"/>
        <end position="127"/>
    </location>
</feature>
<dbReference type="EMBL" id="NHZQ01000342">
    <property type="protein sequence ID" value="PSK41767.1"/>
    <property type="molecule type" value="Genomic_DNA"/>
</dbReference>
<feature type="transmembrane region" description="Helical" evidence="8">
    <location>
        <begin position="525"/>
        <end position="547"/>
    </location>
</feature>
<dbReference type="AlphaFoldDB" id="A0A2P7Z0L1"/>
<feature type="transmembrane region" description="Helical" evidence="8">
    <location>
        <begin position="139"/>
        <end position="159"/>
    </location>
</feature>
<keyword evidence="5 8" id="KW-1133">Transmembrane helix</keyword>
<dbReference type="PANTHER" id="PTHR42810:SF2">
    <property type="entry name" value="PURINE PERMEASE C1399.01C-RELATED"/>
    <property type="match status" value="1"/>
</dbReference>
<proteinExistence type="inferred from homology"/>
<feature type="transmembrane region" description="Helical" evidence="8">
    <location>
        <begin position="187"/>
        <end position="208"/>
    </location>
</feature>
<keyword evidence="4 8" id="KW-0812">Transmembrane</keyword>
<dbReference type="NCBIfam" id="TIGR00801">
    <property type="entry name" value="ncs2"/>
    <property type="match status" value="1"/>
</dbReference>
<comment type="similarity">
    <text evidence="2">Belongs to the nucleobase:cation symporter-2 (NCS2) (TC 2.A.40) family.</text>
</comment>
<dbReference type="OrthoDB" id="1641903at2759"/>
<evidence type="ECO:0000256" key="2">
    <source>
        <dbReference type="ARBA" id="ARBA00008821"/>
    </source>
</evidence>
<gene>
    <name evidence="9" type="ORF">B9Z65_9153</name>
</gene>
<evidence type="ECO:0000313" key="10">
    <source>
        <dbReference type="Proteomes" id="UP000243723"/>
    </source>
</evidence>
<dbReference type="GO" id="GO:0042907">
    <property type="term" value="F:xanthine transmembrane transporter activity"/>
    <property type="evidence" value="ECO:0007669"/>
    <property type="project" value="TreeGrafter"/>
</dbReference>
<name>A0A2P7Z0L1_9PEZI</name>
<dbReference type="InterPro" id="IPR006043">
    <property type="entry name" value="NCS2"/>
</dbReference>
<keyword evidence="6 8" id="KW-0472">Membrane</keyword>
<feature type="transmembrane region" description="Helical" evidence="8">
    <location>
        <begin position="486"/>
        <end position="505"/>
    </location>
</feature>
<reference evidence="9 10" key="1">
    <citation type="submission" date="2017-05" db="EMBL/GenBank/DDBJ databases">
        <title>Draft genome sequence of Elsinoe australis.</title>
        <authorList>
            <person name="Cheng Q."/>
        </authorList>
    </citation>
    <scope>NUCLEOTIDE SEQUENCE [LARGE SCALE GENOMIC DNA]</scope>
    <source>
        <strain evidence="9 10">NL1</strain>
    </source>
</reference>
<evidence type="ECO:0000256" key="1">
    <source>
        <dbReference type="ARBA" id="ARBA00004141"/>
    </source>
</evidence>
<feature type="transmembrane region" description="Helical" evidence="8">
    <location>
        <begin position="299"/>
        <end position="318"/>
    </location>
</feature>
<dbReference type="GO" id="GO:0005886">
    <property type="term" value="C:plasma membrane"/>
    <property type="evidence" value="ECO:0007669"/>
    <property type="project" value="TreeGrafter"/>
</dbReference>
<protein>
    <recommendedName>
        <fullName evidence="11">Uric acid-xanthine permease</fullName>
    </recommendedName>
</protein>
<dbReference type="GO" id="GO:0000324">
    <property type="term" value="C:fungal-type vacuole"/>
    <property type="evidence" value="ECO:0007669"/>
    <property type="project" value="TreeGrafter"/>
</dbReference>
<feature type="region of interest" description="Disordered" evidence="7">
    <location>
        <begin position="562"/>
        <end position="581"/>
    </location>
</feature>
<feature type="compositionally biased region" description="Basic and acidic residues" evidence="7">
    <location>
        <begin position="562"/>
        <end position="571"/>
    </location>
</feature>
<feature type="transmembrane region" description="Helical" evidence="8">
    <location>
        <begin position="454"/>
        <end position="474"/>
    </location>
</feature>
<evidence type="ECO:0000256" key="8">
    <source>
        <dbReference type="SAM" id="Phobius"/>
    </source>
</evidence>
<organism evidence="9 10">
    <name type="scientific">Elsinoe australis</name>
    <dbReference type="NCBI Taxonomy" id="40998"/>
    <lineage>
        <taxon>Eukaryota</taxon>
        <taxon>Fungi</taxon>
        <taxon>Dikarya</taxon>
        <taxon>Ascomycota</taxon>
        <taxon>Pezizomycotina</taxon>
        <taxon>Dothideomycetes</taxon>
        <taxon>Dothideomycetidae</taxon>
        <taxon>Myriangiales</taxon>
        <taxon>Elsinoaceae</taxon>
        <taxon>Elsinoe</taxon>
    </lineage>
</organism>
<comment type="subcellular location">
    <subcellularLocation>
        <location evidence="1">Membrane</location>
        <topology evidence="1">Multi-pass membrane protein</topology>
    </subcellularLocation>
</comment>
<feature type="transmembrane region" description="Helical" evidence="8">
    <location>
        <begin position="330"/>
        <end position="355"/>
    </location>
</feature>
<dbReference type="InterPro" id="IPR006042">
    <property type="entry name" value="Xan_ur_permease"/>
</dbReference>